<feature type="transmembrane region" description="Helical" evidence="7">
    <location>
        <begin position="96"/>
        <end position="115"/>
    </location>
</feature>
<feature type="transmembrane region" description="Helical" evidence="7">
    <location>
        <begin position="67"/>
        <end position="84"/>
    </location>
</feature>
<accession>A0A0K9YWQ7</accession>
<comment type="subcellular location">
    <subcellularLocation>
        <location evidence="1">Cell membrane</location>
        <topology evidence="1">Multi-pass membrane protein</topology>
    </subcellularLocation>
</comment>
<feature type="domain" description="EamA" evidence="8">
    <location>
        <begin position="150"/>
        <end position="285"/>
    </location>
</feature>
<dbReference type="OrthoDB" id="510638at2"/>
<keyword evidence="3" id="KW-1003">Cell membrane</keyword>
<dbReference type="EMBL" id="LGIQ01000005">
    <property type="protein sequence ID" value="KNB73123.1"/>
    <property type="molecule type" value="Genomic_DNA"/>
</dbReference>
<evidence type="ECO:0000256" key="2">
    <source>
        <dbReference type="ARBA" id="ARBA00007362"/>
    </source>
</evidence>
<reference evidence="10" key="2">
    <citation type="submission" date="2015-07" db="EMBL/GenBank/DDBJ databases">
        <title>MeaNS - Measles Nucleotide Surveillance Program.</title>
        <authorList>
            <person name="Tran T."/>
            <person name="Druce J."/>
        </authorList>
    </citation>
    <scope>NUCLEOTIDE SEQUENCE</scope>
    <source>
        <strain evidence="10">DSM 9887</strain>
    </source>
</reference>
<feature type="transmembrane region" description="Helical" evidence="7">
    <location>
        <begin position="179"/>
        <end position="200"/>
    </location>
</feature>
<dbReference type="SUPFAM" id="SSF103481">
    <property type="entry name" value="Multidrug resistance efflux transporter EmrE"/>
    <property type="match status" value="2"/>
</dbReference>
<feature type="transmembrane region" description="Helical" evidence="7">
    <location>
        <begin position="146"/>
        <end position="167"/>
    </location>
</feature>
<proteinExistence type="inferred from homology"/>
<evidence type="ECO:0000256" key="7">
    <source>
        <dbReference type="SAM" id="Phobius"/>
    </source>
</evidence>
<dbReference type="GO" id="GO:0005886">
    <property type="term" value="C:plasma membrane"/>
    <property type="evidence" value="ECO:0007669"/>
    <property type="project" value="UniProtKB-SubCell"/>
</dbReference>
<evidence type="ECO:0000256" key="6">
    <source>
        <dbReference type="ARBA" id="ARBA00023136"/>
    </source>
</evidence>
<feature type="transmembrane region" description="Helical" evidence="7">
    <location>
        <begin position="243"/>
        <end position="262"/>
    </location>
</feature>
<dbReference type="RefSeq" id="WP_049737112.1">
    <property type="nucleotide sequence ID" value="NZ_BJON01000008.1"/>
</dbReference>
<keyword evidence="6 7" id="KW-0472">Membrane</keyword>
<dbReference type="EMBL" id="BJON01000008">
    <property type="protein sequence ID" value="GED68538.1"/>
    <property type="molecule type" value="Genomic_DNA"/>
</dbReference>
<dbReference type="AlphaFoldDB" id="A0A0K9YWQ7"/>
<dbReference type="Proteomes" id="UP000319578">
    <property type="component" value="Unassembled WGS sequence"/>
</dbReference>
<feature type="transmembrane region" description="Helical" evidence="7">
    <location>
        <begin position="268"/>
        <end position="286"/>
    </location>
</feature>
<dbReference type="Proteomes" id="UP000036834">
    <property type="component" value="Unassembled WGS sequence"/>
</dbReference>
<evidence type="ECO:0000313" key="11">
    <source>
        <dbReference type="Proteomes" id="UP000036834"/>
    </source>
</evidence>
<keyword evidence="4 7" id="KW-0812">Transmembrane</keyword>
<name>A0A0K9YWQ7_9BACL</name>
<evidence type="ECO:0000313" key="9">
    <source>
        <dbReference type="EMBL" id="GED68538.1"/>
    </source>
</evidence>
<feature type="transmembrane region" description="Helical" evidence="7">
    <location>
        <begin position="12"/>
        <end position="30"/>
    </location>
</feature>
<keyword evidence="12" id="KW-1185">Reference proteome</keyword>
<dbReference type="PANTHER" id="PTHR32322">
    <property type="entry name" value="INNER MEMBRANE TRANSPORTER"/>
    <property type="match status" value="1"/>
</dbReference>
<evidence type="ECO:0000313" key="10">
    <source>
        <dbReference type="EMBL" id="KNB73123.1"/>
    </source>
</evidence>
<comment type="caution">
    <text evidence="10">The sequence shown here is derived from an EMBL/GenBank/DDBJ whole genome shotgun (WGS) entry which is preliminary data.</text>
</comment>
<dbReference type="PANTHER" id="PTHR32322:SF18">
    <property type="entry name" value="S-ADENOSYLMETHIONINE_S-ADENOSYLHOMOCYSTEINE TRANSPORTER"/>
    <property type="match status" value="1"/>
</dbReference>
<evidence type="ECO:0000313" key="12">
    <source>
        <dbReference type="Proteomes" id="UP000319578"/>
    </source>
</evidence>
<evidence type="ECO:0000256" key="5">
    <source>
        <dbReference type="ARBA" id="ARBA00022989"/>
    </source>
</evidence>
<reference evidence="9 12" key="3">
    <citation type="submission" date="2019-06" db="EMBL/GenBank/DDBJ databases">
        <title>Whole genome shotgun sequence of Brevibacillus reuszeri NBRC 15719.</title>
        <authorList>
            <person name="Hosoyama A."/>
            <person name="Uohara A."/>
            <person name="Ohji S."/>
            <person name="Ichikawa N."/>
        </authorList>
    </citation>
    <scope>NUCLEOTIDE SEQUENCE [LARGE SCALE GENOMIC DNA]</scope>
    <source>
        <strain evidence="9 12">NBRC 15719</strain>
    </source>
</reference>
<evidence type="ECO:0000256" key="4">
    <source>
        <dbReference type="ARBA" id="ARBA00022692"/>
    </source>
</evidence>
<comment type="similarity">
    <text evidence="2">Belongs to the EamA transporter family.</text>
</comment>
<evidence type="ECO:0000259" key="8">
    <source>
        <dbReference type="Pfam" id="PF00892"/>
    </source>
</evidence>
<evidence type="ECO:0000256" key="1">
    <source>
        <dbReference type="ARBA" id="ARBA00004651"/>
    </source>
</evidence>
<organism evidence="10 11">
    <name type="scientific">Brevibacillus reuszeri</name>
    <dbReference type="NCBI Taxonomy" id="54915"/>
    <lineage>
        <taxon>Bacteria</taxon>
        <taxon>Bacillati</taxon>
        <taxon>Bacillota</taxon>
        <taxon>Bacilli</taxon>
        <taxon>Bacillales</taxon>
        <taxon>Paenibacillaceae</taxon>
        <taxon>Brevibacillus</taxon>
    </lineage>
</organism>
<keyword evidence="5 7" id="KW-1133">Transmembrane helix</keyword>
<protein>
    <submittedName>
        <fullName evidence="10">Membrane protein</fullName>
    </submittedName>
    <submittedName>
        <fullName evidence="9">Transporter YvbV</fullName>
    </submittedName>
</protein>
<reference evidence="11" key="1">
    <citation type="submission" date="2015-07" db="EMBL/GenBank/DDBJ databases">
        <title>Genome sequencing project for genomic taxonomy and phylogenomics of Bacillus-like bacteria.</title>
        <authorList>
            <person name="Liu B."/>
            <person name="Wang J."/>
            <person name="Zhu Y."/>
            <person name="Liu G."/>
            <person name="Chen Q."/>
            <person name="Chen Z."/>
            <person name="Lan J."/>
            <person name="Che J."/>
            <person name="Ge C."/>
            <person name="Shi H."/>
            <person name="Pan Z."/>
            <person name="Liu X."/>
        </authorList>
    </citation>
    <scope>NUCLEOTIDE SEQUENCE [LARGE SCALE GENOMIC DNA]</scope>
    <source>
        <strain evidence="11">DSM 9887</strain>
    </source>
</reference>
<gene>
    <name evidence="9" type="primary">yvbV</name>
    <name evidence="10" type="ORF">ADS79_03870</name>
    <name evidence="9" type="ORF">BRE01_22400</name>
</gene>
<dbReference type="InterPro" id="IPR050638">
    <property type="entry name" value="AA-Vitamin_Transporters"/>
</dbReference>
<feature type="domain" description="EamA" evidence="8">
    <location>
        <begin position="10"/>
        <end position="139"/>
    </location>
</feature>
<feature type="transmembrane region" description="Helical" evidence="7">
    <location>
        <begin position="212"/>
        <end position="234"/>
    </location>
</feature>
<sequence>MGRFSIKTTIAIASLVFIWGISWSIYKMALAYTPPILFAGMRSLIGGVLLALCLMPKWKKIKWRENWPKYSISAVLNTLLFYGIQTVGLNYLPGGLFSVLVYFQPILIGLLAWMWLGERMTWIKITGLTLGFLGIVSVSADGFTGQVSTIGVILGLLTALAWALGVIYVKKESGKVDSLWMVAIQNILGGAVLTVMGAGLENWSDIVWNTQYLIGLGYGSTFGVPIAIAIYFGLVNAGEASKVAAFTFLVPLIAVITGTIFMDEPITYTLLAGLVLIVVSIYLVNYQSKSKRIGQKAYES</sequence>
<dbReference type="STRING" id="54915.ADS79_03870"/>
<feature type="transmembrane region" description="Helical" evidence="7">
    <location>
        <begin position="36"/>
        <end position="55"/>
    </location>
</feature>
<dbReference type="Pfam" id="PF00892">
    <property type="entry name" value="EamA"/>
    <property type="match status" value="2"/>
</dbReference>
<dbReference type="InterPro" id="IPR037185">
    <property type="entry name" value="EmrE-like"/>
</dbReference>
<dbReference type="PATRIC" id="fig|54915.3.peg.6147"/>
<feature type="transmembrane region" description="Helical" evidence="7">
    <location>
        <begin position="122"/>
        <end position="140"/>
    </location>
</feature>
<evidence type="ECO:0000256" key="3">
    <source>
        <dbReference type="ARBA" id="ARBA00022475"/>
    </source>
</evidence>
<dbReference type="InterPro" id="IPR000620">
    <property type="entry name" value="EamA_dom"/>
</dbReference>